<dbReference type="KEGG" id="vta:A0731"/>
<evidence type="ECO:0000259" key="1">
    <source>
        <dbReference type="PROSITE" id="PS51186"/>
    </source>
</evidence>
<dbReference type="AlphaFoldDB" id="A0A2N8Z9Y0"/>
<organism evidence="2 3">
    <name type="scientific">Vibrio tapetis subsp. tapetis</name>
    <dbReference type="NCBI Taxonomy" id="1671868"/>
    <lineage>
        <taxon>Bacteria</taxon>
        <taxon>Pseudomonadati</taxon>
        <taxon>Pseudomonadota</taxon>
        <taxon>Gammaproteobacteria</taxon>
        <taxon>Vibrionales</taxon>
        <taxon>Vibrionaceae</taxon>
        <taxon>Vibrio</taxon>
    </lineage>
</organism>
<dbReference type="OrthoDB" id="7678938at2"/>
<reference evidence="2 3" key="1">
    <citation type="submission" date="2017-10" db="EMBL/GenBank/DDBJ databases">
        <authorList>
            <person name="Banno H."/>
            <person name="Chua N.-H."/>
        </authorList>
    </citation>
    <scope>NUCLEOTIDE SEQUENCE [LARGE SCALE GENOMIC DNA]</scope>
    <source>
        <strain evidence="2">Vibrio tapetis CECT4600</strain>
    </source>
</reference>
<accession>A0A2N8Z9Y0</accession>
<dbReference type="PROSITE" id="PS51186">
    <property type="entry name" value="GNAT"/>
    <property type="match status" value="1"/>
</dbReference>
<evidence type="ECO:0000313" key="2">
    <source>
        <dbReference type="EMBL" id="SON48710.1"/>
    </source>
</evidence>
<dbReference type="InterPro" id="IPR016181">
    <property type="entry name" value="Acyl_CoA_acyltransferase"/>
</dbReference>
<dbReference type="EMBL" id="LT960611">
    <property type="protein sequence ID" value="SON48710.1"/>
    <property type="molecule type" value="Genomic_DNA"/>
</dbReference>
<protein>
    <submittedName>
        <fullName evidence="2">Acetyltransferase</fullName>
    </submittedName>
</protein>
<name>A0A2N8Z9Y0_9VIBR</name>
<dbReference type="Proteomes" id="UP000235828">
    <property type="component" value="Chromosome A"/>
</dbReference>
<sequence>MIEIVVAKTGSQYIAALTRLFQSEWSEFEPYLPLVNGFDVPLPLLAFSHDKLIGGLAFTRFPAPKTGTQALWINALYVKIEHRNQRVSSKLIQHAERLAIMNDETVLYVYTHIPALYLNLGWEMANTNDEHTVLYKDLTQSLNNEC</sequence>
<dbReference type="InterPro" id="IPR000182">
    <property type="entry name" value="GNAT_dom"/>
</dbReference>
<gene>
    <name evidence="2" type="ORF">VTAP4600_A0731</name>
</gene>
<dbReference type="Pfam" id="PF00583">
    <property type="entry name" value="Acetyltransf_1"/>
    <property type="match status" value="1"/>
</dbReference>
<dbReference type="CDD" id="cd04301">
    <property type="entry name" value="NAT_SF"/>
    <property type="match status" value="1"/>
</dbReference>
<dbReference type="GO" id="GO:0016747">
    <property type="term" value="F:acyltransferase activity, transferring groups other than amino-acyl groups"/>
    <property type="evidence" value="ECO:0007669"/>
    <property type="project" value="InterPro"/>
</dbReference>
<dbReference type="RefSeq" id="WP_102521512.1">
    <property type="nucleotide sequence ID" value="NZ_LT960611.1"/>
</dbReference>
<dbReference type="SUPFAM" id="SSF55729">
    <property type="entry name" value="Acyl-CoA N-acyltransferases (Nat)"/>
    <property type="match status" value="1"/>
</dbReference>
<dbReference type="Gene3D" id="3.40.630.30">
    <property type="match status" value="1"/>
</dbReference>
<feature type="domain" description="N-acetyltransferase" evidence="1">
    <location>
        <begin position="2"/>
        <end position="139"/>
    </location>
</feature>
<evidence type="ECO:0000313" key="3">
    <source>
        <dbReference type="Proteomes" id="UP000235828"/>
    </source>
</evidence>
<proteinExistence type="predicted"/>
<keyword evidence="3" id="KW-1185">Reference proteome</keyword>
<keyword evidence="2" id="KW-0808">Transferase</keyword>